<dbReference type="GO" id="GO:0000166">
    <property type="term" value="F:nucleotide binding"/>
    <property type="evidence" value="ECO:0007669"/>
    <property type="project" value="InterPro"/>
</dbReference>
<gene>
    <name evidence="2" type="ORF">J5Y05_03230</name>
</gene>
<protein>
    <submittedName>
        <fullName evidence="2">Gfo/Idh/MocA family oxidoreductase</fullName>
    </submittedName>
</protein>
<reference evidence="2" key="1">
    <citation type="submission" date="2021-04" db="EMBL/GenBank/DDBJ databases">
        <title>Genome seq and assembly of Streptomyces sp. RG38.</title>
        <authorList>
            <person name="Chhetri G."/>
        </authorList>
    </citation>
    <scope>NUCLEOTIDE SEQUENCE</scope>
    <source>
        <strain evidence="2">RG38</strain>
    </source>
</reference>
<dbReference type="Gene3D" id="3.40.50.720">
    <property type="entry name" value="NAD(P)-binding Rossmann-like Domain"/>
    <property type="match status" value="1"/>
</dbReference>
<feature type="domain" description="Gfo/Idh/MocA-like oxidoreductase N-terminal" evidence="1">
    <location>
        <begin position="5"/>
        <end position="126"/>
    </location>
</feature>
<sequence>MRQPLIIGLGRSGAGLHTRALHTARAAAPKLWKGPVVAVDPRPAAGGPAPDGVVLTRSLTEAAALLTPASTVVHVCTPPDTRPAVLADLAAAGFRDLIVEKPLAAGVDDLAAVERLRDTHGLRVTVVAHWTAGELARRLRETLASAEHGPLLRVEVVQHKPRFLRSLRPRDGHPTAFDVEMPHALGLVLDLAGPAEVTGAHLTDLRIGAVVRPGMGSARLDLRHPGGVRTRIVSDLAAPVRERSVTLTFARTAVTAHFPLSADDDHAQLVTGARREVFRDDALAAFMTQTYDRHATLGADHPSWRTAFDVHADVVRLLDTAKARCGHGTGEAARAAG</sequence>
<dbReference type="InterPro" id="IPR036291">
    <property type="entry name" value="NAD(P)-bd_dom_sf"/>
</dbReference>
<dbReference type="Pfam" id="PF01408">
    <property type="entry name" value="GFO_IDH_MocA"/>
    <property type="match status" value="1"/>
</dbReference>
<dbReference type="Proteomes" id="UP000677875">
    <property type="component" value="Unassembled WGS sequence"/>
</dbReference>
<name>A0A940X8Z3_9ACTN</name>
<proteinExistence type="predicted"/>
<organism evidence="2 3">
    <name type="scientific">Streptomyces tagetis</name>
    <dbReference type="NCBI Taxonomy" id="2820809"/>
    <lineage>
        <taxon>Bacteria</taxon>
        <taxon>Bacillati</taxon>
        <taxon>Actinomycetota</taxon>
        <taxon>Actinomycetes</taxon>
        <taxon>Kitasatosporales</taxon>
        <taxon>Streptomycetaceae</taxon>
        <taxon>Streptomyces</taxon>
    </lineage>
</organism>
<dbReference type="AlphaFoldDB" id="A0A940X8Z3"/>
<comment type="caution">
    <text evidence="2">The sequence shown here is derived from an EMBL/GenBank/DDBJ whole genome shotgun (WGS) entry which is preliminary data.</text>
</comment>
<dbReference type="SUPFAM" id="SSF51735">
    <property type="entry name" value="NAD(P)-binding Rossmann-fold domains"/>
    <property type="match status" value="1"/>
</dbReference>
<dbReference type="EMBL" id="JAGPNL010000001">
    <property type="protein sequence ID" value="MBQ0825528.1"/>
    <property type="molecule type" value="Genomic_DNA"/>
</dbReference>
<evidence type="ECO:0000313" key="3">
    <source>
        <dbReference type="Proteomes" id="UP000677875"/>
    </source>
</evidence>
<accession>A0A940X8Z3</accession>
<evidence type="ECO:0000313" key="2">
    <source>
        <dbReference type="EMBL" id="MBQ0825528.1"/>
    </source>
</evidence>
<keyword evidence="3" id="KW-1185">Reference proteome</keyword>
<evidence type="ECO:0000259" key="1">
    <source>
        <dbReference type="Pfam" id="PF01408"/>
    </source>
</evidence>
<dbReference type="RefSeq" id="WP_210868193.1">
    <property type="nucleotide sequence ID" value="NZ_JAGPNL010000001.1"/>
</dbReference>
<dbReference type="InterPro" id="IPR000683">
    <property type="entry name" value="Gfo/Idh/MocA-like_OxRdtase_N"/>
</dbReference>